<dbReference type="GeneTree" id="ENSGT00940000153974"/>
<dbReference type="MGI" id="MGI:1913877">
    <property type="gene designation" value="Ogfod2"/>
</dbReference>
<reference evidence="1 3" key="1">
    <citation type="journal article" date="2009" name="PLoS Biol.">
        <title>Lineage-specific biology revealed by a finished genome assembly of the mouse.</title>
        <authorList>
            <consortium name="Mouse Genome Sequencing Consortium"/>
            <person name="Church D.M."/>
            <person name="Goodstadt L."/>
            <person name="Hillier L.W."/>
            <person name="Zody M.C."/>
            <person name="Goldstein S."/>
            <person name="She X."/>
            <person name="Bult C.J."/>
            <person name="Agarwala R."/>
            <person name="Cherry J.L."/>
            <person name="DiCuccio M."/>
            <person name="Hlavina W."/>
            <person name="Kapustin Y."/>
            <person name="Meric P."/>
            <person name="Maglott D."/>
            <person name="Birtle Z."/>
            <person name="Marques A.C."/>
            <person name="Graves T."/>
            <person name="Zhou S."/>
            <person name="Teague B."/>
            <person name="Potamousis K."/>
            <person name="Churas C."/>
            <person name="Place M."/>
            <person name="Herschleb J."/>
            <person name="Runnheim R."/>
            <person name="Forrest D."/>
            <person name="Amos-Landgraf J."/>
            <person name="Schwartz D.C."/>
            <person name="Cheng Z."/>
            <person name="Lindblad-Toh K."/>
            <person name="Eichler E.E."/>
            <person name="Ponting C.P."/>
        </authorList>
    </citation>
    <scope>NUCLEOTIDE SEQUENCE [LARGE SCALE GENOMIC DNA]</scope>
    <source>
        <strain evidence="1 3">C57BL/6J</strain>
    </source>
</reference>
<reference evidence="1" key="3">
    <citation type="submission" date="2025-08" db="UniProtKB">
        <authorList>
            <consortium name="Ensembl"/>
        </authorList>
    </citation>
    <scope>IDENTIFICATION</scope>
    <source>
        <strain evidence="1">C57BL/6J</strain>
    </source>
</reference>
<dbReference type="Ensembl" id="ENSMUST00000198505.2">
    <property type="protein sequence ID" value="ENSMUSP00000142965.2"/>
    <property type="gene ID" value="ENSMUSG00000023707.14"/>
</dbReference>
<sequence>GASAAAPASAPRTCTWRATGCTCASGTSISCAVTTASSCAAVVVSPPRTSSNSWRSLSRRSGAAAGWDRNRLSGRLSLPAPTTRLGLRSTAHCRMLLWPPSLWLQLNIVRPQAQILRAFSSVWRQCQTTVGATSTVTVPLWSSTHWARTWIWAVTTIMLSLPSMWLWARTSQGVPCILGASSRHPQP</sequence>
<evidence type="ECO:0000313" key="1">
    <source>
        <dbReference type="Ensembl" id="ENSMUSP00000142965.2"/>
    </source>
</evidence>
<name>A0A0G2JEZ8_MOUSE</name>
<dbReference type="AlphaFoldDB" id="A0A0G2JEZ8"/>
<accession>A0A0G2JEZ8</accession>
<dbReference type="Bgee" id="ENSMUSG00000023707">
    <property type="expression patterns" value="Expressed in spermatocyte and 226 other cell types or tissues"/>
</dbReference>
<evidence type="ECO:0000313" key="2">
    <source>
        <dbReference type="MGI" id="MGI:1913877"/>
    </source>
</evidence>
<organism evidence="1 3">
    <name type="scientific">Mus musculus</name>
    <name type="common">Mouse</name>
    <dbReference type="NCBI Taxonomy" id="10090"/>
    <lineage>
        <taxon>Eukaryota</taxon>
        <taxon>Metazoa</taxon>
        <taxon>Chordata</taxon>
        <taxon>Craniata</taxon>
        <taxon>Vertebrata</taxon>
        <taxon>Euteleostomi</taxon>
        <taxon>Mammalia</taxon>
        <taxon>Eutheria</taxon>
        <taxon>Euarchontoglires</taxon>
        <taxon>Glires</taxon>
        <taxon>Rodentia</taxon>
        <taxon>Myomorpha</taxon>
        <taxon>Muroidea</taxon>
        <taxon>Muridae</taxon>
        <taxon>Murinae</taxon>
        <taxon>Mus</taxon>
        <taxon>Mus</taxon>
    </lineage>
</organism>
<dbReference type="VEuPathDB" id="HostDB:ENSMUSG00000023707"/>
<reference evidence="1" key="4">
    <citation type="submission" date="2025-09" db="UniProtKB">
        <authorList>
            <consortium name="Ensembl"/>
        </authorList>
    </citation>
    <scope>IDENTIFICATION</scope>
    <source>
        <strain evidence="1">C57BL/6J</strain>
    </source>
</reference>
<dbReference type="Proteomes" id="UP000000589">
    <property type="component" value="Chromosome 5"/>
</dbReference>
<feature type="non-terminal residue" evidence="1">
    <location>
        <position position="1"/>
    </location>
</feature>
<dbReference type="AGR" id="MGI:1913877"/>
<evidence type="ECO:0000313" key="3">
    <source>
        <dbReference type="Proteomes" id="UP000000589"/>
    </source>
</evidence>
<proteinExistence type="predicted"/>
<reference evidence="1 3" key="2">
    <citation type="journal article" date="2011" name="PLoS Biol.">
        <title>Modernizing reference genome assemblies.</title>
        <authorList>
            <person name="Church D.M."/>
            <person name="Schneider V.A."/>
            <person name="Graves T."/>
            <person name="Auger K."/>
            <person name="Cunningham F."/>
            <person name="Bouk N."/>
            <person name="Chen H.C."/>
            <person name="Agarwala R."/>
            <person name="McLaren W.M."/>
            <person name="Ritchie G.R."/>
            <person name="Albracht D."/>
            <person name="Kremitzki M."/>
            <person name="Rock S."/>
            <person name="Kotkiewicz H."/>
            <person name="Kremitzki C."/>
            <person name="Wollam A."/>
            <person name="Trani L."/>
            <person name="Fulton L."/>
            <person name="Fulton R."/>
            <person name="Matthews L."/>
            <person name="Whitehead S."/>
            <person name="Chow W."/>
            <person name="Torrance J."/>
            <person name="Dunn M."/>
            <person name="Harden G."/>
            <person name="Threadgold G."/>
            <person name="Wood J."/>
            <person name="Collins J."/>
            <person name="Heath P."/>
            <person name="Griffiths G."/>
            <person name="Pelan S."/>
            <person name="Grafham D."/>
            <person name="Eichler E.E."/>
            <person name="Weinstock G."/>
            <person name="Mardis E.R."/>
            <person name="Wilson R.K."/>
            <person name="Howe K."/>
            <person name="Flicek P."/>
            <person name="Hubbard T."/>
        </authorList>
    </citation>
    <scope>NUCLEOTIDE SEQUENCE [LARGE SCALE GENOMIC DNA]</scope>
    <source>
        <strain evidence="1 3">C57BL/6J</strain>
    </source>
</reference>
<dbReference type="Antibodypedia" id="31731">
    <property type="antibodies" value="123 antibodies from 27 providers"/>
</dbReference>
<dbReference type="ExpressionAtlas" id="A0A0G2JEZ8">
    <property type="expression patterns" value="baseline and differential"/>
</dbReference>
<gene>
    <name evidence="1 2" type="primary">Ogfod2</name>
</gene>
<protein>
    <submittedName>
        <fullName evidence="1">2-oxoglutarate and iron-dependent oxygenase domain containing 2</fullName>
    </submittedName>
</protein>
<keyword evidence="3" id="KW-1185">Reference proteome</keyword>